<dbReference type="Pfam" id="PF24493">
    <property type="entry name" value="INTS4_8HBD"/>
    <property type="match status" value="1"/>
</dbReference>
<protein>
    <submittedName>
        <fullName evidence="4">Integrator complex subunit 4-like</fullName>
    </submittedName>
</protein>
<feature type="domain" description="INTS4 8 helical bundle" evidence="2">
    <location>
        <begin position="25"/>
        <end position="111"/>
    </location>
</feature>
<reference evidence="4" key="1">
    <citation type="submission" date="2025-08" db="UniProtKB">
        <authorList>
            <consortium name="RefSeq"/>
        </authorList>
    </citation>
    <scope>IDENTIFICATION</scope>
    <source>
        <tissue evidence="4">Testes</tissue>
    </source>
</reference>
<feature type="region of interest" description="Disordered" evidence="1">
    <location>
        <begin position="1"/>
        <end position="24"/>
    </location>
</feature>
<dbReference type="RefSeq" id="XP_006821678.1">
    <property type="nucleotide sequence ID" value="XM_006821615.1"/>
</dbReference>
<feature type="non-terminal residue" evidence="4">
    <location>
        <position position="111"/>
    </location>
</feature>
<evidence type="ECO:0000256" key="1">
    <source>
        <dbReference type="SAM" id="MobiDB-lite"/>
    </source>
</evidence>
<proteinExistence type="predicted"/>
<evidence type="ECO:0000313" key="3">
    <source>
        <dbReference type="Proteomes" id="UP000694865"/>
    </source>
</evidence>
<organism evidence="3 4">
    <name type="scientific">Saccoglossus kowalevskii</name>
    <name type="common">Acorn worm</name>
    <dbReference type="NCBI Taxonomy" id="10224"/>
    <lineage>
        <taxon>Eukaryota</taxon>
        <taxon>Metazoa</taxon>
        <taxon>Hemichordata</taxon>
        <taxon>Enteropneusta</taxon>
        <taxon>Harrimaniidae</taxon>
        <taxon>Saccoglossus</taxon>
    </lineage>
</organism>
<keyword evidence="3" id="KW-1185">Reference proteome</keyword>
<evidence type="ECO:0000313" key="4">
    <source>
        <dbReference type="RefSeq" id="XP_006821678.1"/>
    </source>
</evidence>
<accession>A0ABM0MNT7</accession>
<gene>
    <name evidence="4" type="primary">LOC102809844</name>
</gene>
<sequence>MPQSDGTLSDREDESSSMSTDPSIFLQQTLDKMKNIDQLDKEMEEKLMKMIIRDLNRVAELQPSLAANAEFSSLYIQCQLLLTKALKDKQWAIPMPMCSQESVMAMASVNQ</sequence>
<evidence type="ECO:0000259" key="2">
    <source>
        <dbReference type="Pfam" id="PF24493"/>
    </source>
</evidence>
<dbReference type="InterPro" id="IPR056235">
    <property type="entry name" value="INTS4_8HBD"/>
</dbReference>
<dbReference type="GeneID" id="102809844"/>
<dbReference type="Proteomes" id="UP000694865">
    <property type="component" value="Unplaced"/>
</dbReference>
<name>A0ABM0MNT7_SACKO</name>